<accession>A0ABY4UAA3</accession>
<dbReference type="RefSeq" id="WP_301643152.1">
    <property type="nucleotide sequence ID" value="NZ_CP098495.1"/>
</dbReference>
<evidence type="ECO:0000313" key="2">
    <source>
        <dbReference type="Proteomes" id="UP001056619"/>
    </source>
</evidence>
<dbReference type="EMBL" id="CP098495">
    <property type="protein sequence ID" value="USA62991.1"/>
    <property type="molecule type" value="Genomic_DNA"/>
</dbReference>
<proteinExistence type="predicted"/>
<dbReference type="Proteomes" id="UP001056619">
    <property type="component" value="Plasmid plas1"/>
</dbReference>
<dbReference type="InterPro" id="IPR012441">
    <property type="entry name" value="DUF1643"/>
</dbReference>
<evidence type="ECO:0000313" key="1">
    <source>
        <dbReference type="EMBL" id="USA62991.1"/>
    </source>
</evidence>
<gene>
    <name evidence="1" type="ORF">NCF85_16015</name>
</gene>
<name>A0ABY4UAA3_9SPHN</name>
<keyword evidence="1" id="KW-0614">Plasmid</keyword>
<reference evidence="1 2" key="1">
    <citation type="submission" date="2022-06" db="EMBL/GenBank/DDBJ databases">
        <authorList>
            <person name="Liu G."/>
        </authorList>
    </citation>
    <scope>NUCLEOTIDE SEQUENCE [LARGE SCALE GENOMIC DNA]</scope>
    <source>
        <strain evidence="1 2">E4</strain>
        <plasmid evidence="1 2">plas1</plasmid>
    </source>
</reference>
<dbReference type="Pfam" id="PF07799">
    <property type="entry name" value="DUF1643"/>
    <property type="match status" value="1"/>
</dbReference>
<geneLocation type="plasmid" evidence="1 2">
    <name>plas1</name>
</geneLocation>
<keyword evidence="2" id="KW-1185">Reference proteome</keyword>
<sequence length="178" mass="20312">MSARFGTFQQRDLFRQKAAILSDCGLYRYRLERTYGEGPTVVVVMVNPSTADASQDDATIRRWNGFASRYGWGKIIVVNKFAFRSTDVGVLANAEDPIGPDNDFFLQDAFIAADLIVAAWGTLQKLHDMRLKKRHVKIRKLLQPYDERVFCFGLTKDGQPRHPLMLSYASQLVRFNFA</sequence>
<organism evidence="1 2">
    <name type="scientific">Qipengyuania citrea</name>
    <dbReference type="NCBI Taxonomy" id="225971"/>
    <lineage>
        <taxon>Bacteria</taxon>
        <taxon>Pseudomonadati</taxon>
        <taxon>Pseudomonadota</taxon>
        <taxon>Alphaproteobacteria</taxon>
        <taxon>Sphingomonadales</taxon>
        <taxon>Erythrobacteraceae</taxon>
        <taxon>Qipengyuania</taxon>
    </lineage>
</organism>
<protein>
    <submittedName>
        <fullName evidence="1">DUF1643 domain-containing protein</fullName>
    </submittedName>
</protein>